<accession>A0ABV7AGE9</accession>
<keyword evidence="2" id="KW-1185">Reference proteome</keyword>
<dbReference type="RefSeq" id="WP_377833161.1">
    <property type="nucleotide sequence ID" value="NZ_JBHRSK010000006.1"/>
</dbReference>
<evidence type="ECO:0000313" key="2">
    <source>
        <dbReference type="Proteomes" id="UP001595443"/>
    </source>
</evidence>
<dbReference type="Proteomes" id="UP001595443">
    <property type="component" value="Unassembled WGS sequence"/>
</dbReference>
<dbReference type="EMBL" id="JBHRSK010000006">
    <property type="protein sequence ID" value="MFC2968461.1"/>
    <property type="molecule type" value="Genomic_DNA"/>
</dbReference>
<sequence>MLEILGHSFMTATRNEALWMRDGRSEDLERRLIEQERAEERRLGRRRLARRRARGTRRGRRWRLIAPRDL</sequence>
<evidence type="ECO:0000313" key="1">
    <source>
        <dbReference type="EMBL" id="MFC2968461.1"/>
    </source>
</evidence>
<gene>
    <name evidence="1" type="ORF">ACFOES_10180</name>
</gene>
<proteinExistence type="predicted"/>
<reference evidence="2" key="1">
    <citation type="journal article" date="2019" name="Int. J. Syst. Evol. Microbiol.">
        <title>The Global Catalogue of Microorganisms (GCM) 10K type strain sequencing project: providing services to taxonomists for standard genome sequencing and annotation.</title>
        <authorList>
            <consortium name="The Broad Institute Genomics Platform"/>
            <consortium name="The Broad Institute Genome Sequencing Center for Infectious Disease"/>
            <person name="Wu L."/>
            <person name="Ma J."/>
        </authorList>
    </citation>
    <scope>NUCLEOTIDE SEQUENCE [LARGE SCALE GENOMIC DNA]</scope>
    <source>
        <strain evidence="2">KCTC 62192</strain>
    </source>
</reference>
<organism evidence="1 2">
    <name type="scientific">Acidimangrovimonas pyrenivorans</name>
    <dbReference type="NCBI Taxonomy" id="2030798"/>
    <lineage>
        <taxon>Bacteria</taxon>
        <taxon>Pseudomonadati</taxon>
        <taxon>Pseudomonadota</taxon>
        <taxon>Alphaproteobacteria</taxon>
        <taxon>Rhodobacterales</taxon>
        <taxon>Paracoccaceae</taxon>
        <taxon>Acidimangrovimonas</taxon>
    </lineage>
</organism>
<comment type="caution">
    <text evidence="1">The sequence shown here is derived from an EMBL/GenBank/DDBJ whole genome shotgun (WGS) entry which is preliminary data.</text>
</comment>
<protein>
    <submittedName>
        <fullName evidence="1">Uncharacterized protein</fullName>
    </submittedName>
</protein>
<name>A0ABV7AGE9_9RHOB</name>